<dbReference type="GO" id="GO:0071555">
    <property type="term" value="P:cell wall organization"/>
    <property type="evidence" value="ECO:0007669"/>
    <property type="project" value="UniProtKB-KW"/>
</dbReference>
<dbReference type="GO" id="GO:0000272">
    <property type="term" value="P:polysaccharide catabolic process"/>
    <property type="evidence" value="ECO:0007669"/>
    <property type="project" value="UniProtKB-KW"/>
</dbReference>
<comment type="caution">
    <text evidence="17">The sequence shown here is derived from an EMBL/GenBank/DDBJ whole genome shotgun (WGS) entry which is preliminary data.</text>
</comment>
<evidence type="ECO:0000256" key="13">
    <source>
        <dbReference type="ARBA" id="ARBA00025512"/>
    </source>
</evidence>
<keyword evidence="8" id="KW-0325">Glycoprotein</keyword>
<keyword evidence="9" id="KW-0119">Carbohydrate metabolism</keyword>
<dbReference type="PANTHER" id="PTHR22762">
    <property type="entry name" value="ALPHA-GLUCOSIDASE"/>
    <property type="match status" value="1"/>
</dbReference>
<dbReference type="CDD" id="cd14752">
    <property type="entry name" value="GH31_N"/>
    <property type="match status" value="1"/>
</dbReference>
<sequence length="1010" mass="112491">MRLSLAVLSGLFLLTGYASSESLDGTASCPGYKASNVKKEHGAVVSADLTLGGTACNIYGTDIEDLKLEIEYQTGRRKERDVPHGDPLADDLFFLDSRIHVKIYDAAEQVYQVPTSVLPRPENTGANPSKADLEVIVVEEPFSFKVTRRSNGDVLFDTTGHNIIFESQYLGLRTSLPDSPNLYGLGESTDPFHLETENYQRTLWSRDAYLTPQYTNLYGNHPVYFDHRGEQGTHGVFLLNSNGMDIAIDKDDDGQFLEYKTLGGVLDFYFLAGPTPKDVAVQYSETVGKAVMMPYWGFGFHNCRYGYQDIFEVAEVIANYSAANIPLETQWTDIDYMDLRKVFTLDPIRYPLHLVREVVSYLHSHNQHYIVMVDPAVAYADYPPFTDGVQDGAFLTLNGSVYQGVVWPGVTAFPDWFAPQIQSYWNNQFSTFFDPDTGVDIDALWIDMNEASNFCDWPCTNPALFAQENDDPPNPPAARISSPRPIAGFGPDFQPTCVANVEFSVYAETYLGEDIYLLGNSVTLGVGDVHNAVEMSADDYPEWTVTVQMPANGTFTYEYVRRESDGSWIYEAHNRTITTGDCTDGIQTVSDNITTTSGLQKRSLEPSNILPRVRATSNGVLYPRDGSQLGLPGRDLINPPYSINNTAGSISNLTIRTDLTHANGLKLYDTHNFYGSMMSAASRDAMLNRRTSERPLVITRSTFAGAGSKVGHWLGDNNADWDHYRWTIAELQEFAALYQIPMVGSDICGYAGVTTSPLCSRWVFLGAFSPFFRDHQTNGETPHELYMTPMVAAAARAAIDIRYRLLDYAYTAFWTQTETGLPMLNPMFFEYPYDDATADLPYQFFWGSDIMVAPVTEENSTSVSVYLPKDLFYDFYTGAPVHGEGNAVTLNDIGYDTIPLYYKSGSIIPQRIKSAYTTAELREQDFEIVIAPDASGKASGTLYLDDGDSIEQTHTSVIKFEYSGKELSMTGTFEYDVGKVVISQVKVLGEKVATHATNVKLTGKHVWKLK</sequence>
<dbReference type="InterPro" id="IPR011013">
    <property type="entry name" value="Gal_mutarotase_sf_dom"/>
</dbReference>
<dbReference type="Gene3D" id="2.60.40.1180">
    <property type="entry name" value="Golgi alpha-mannosidase II"/>
    <property type="match status" value="2"/>
</dbReference>
<feature type="signal peptide" evidence="15">
    <location>
        <begin position="1"/>
        <end position="20"/>
    </location>
</feature>
<keyword evidence="11" id="KW-0961">Cell wall biogenesis/degradation</keyword>
<keyword evidence="6 15" id="KW-0732">Signal</keyword>
<dbReference type="EMBL" id="JAQJAN010000010">
    <property type="protein sequence ID" value="KAJ5719740.1"/>
    <property type="molecule type" value="Genomic_DNA"/>
</dbReference>
<evidence type="ECO:0000259" key="16">
    <source>
        <dbReference type="PROSITE" id="PS51166"/>
    </source>
</evidence>
<dbReference type="AlphaFoldDB" id="A0AAD6MUQ9"/>
<evidence type="ECO:0000313" key="17">
    <source>
        <dbReference type="EMBL" id="KAJ5719740.1"/>
    </source>
</evidence>
<comment type="catalytic activity">
    <reaction evidence="1">
        <text>Hydrolysis of terminal, non-reducing beta-D-glucosyl residues with release of beta-D-glucose.</text>
        <dbReference type="EC" id="3.2.1.21"/>
    </reaction>
</comment>
<dbReference type="Gene3D" id="2.60.40.1760">
    <property type="entry name" value="glycosyl hydrolase (family 31)"/>
    <property type="match status" value="1"/>
</dbReference>
<dbReference type="InterPro" id="IPR025887">
    <property type="entry name" value="Glyco_hydro_31_N_dom"/>
</dbReference>
<dbReference type="GO" id="GO:0005576">
    <property type="term" value="C:extracellular region"/>
    <property type="evidence" value="ECO:0007669"/>
    <property type="project" value="UniProtKB-SubCell"/>
</dbReference>
<proteinExistence type="inferred from homology"/>
<dbReference type="InterPro" id="IPR013783">
    <property type="entry name" value="Ig-like_fold"/>
</dbReference>
<dbReference type="SUPFAM" id="SSF51011">
    <property type="entry name" value="Glycosyl hydrolase domain"/>
    <property type="match status" value="1"/>
</dbReference>
<dbReference type="Gene3D" id="2.60.40.10">
    <property type="entry name" value="Immunoglobulins"/>
    <property type="match status" value="1"/>
</dbReference>
<keyword evidence="18" id="KW-1185">Reference proteome</keyword>
<comment type="similarity">
    <text evidence="4 14">Belongs to the glycosyl hydrolase 31 family.</text>
</comment>
<dbReference type="InterPro" id="IPR013784">
    <property type="entry name" value="Carb-bd-like_fold"/>
</dbReference>
<dbReference type="SUPFAM" id="SSF51445">
    <property type="entry name" value="(Trans)glycosidases"/>
    <property type="match status" value="1"/>
</dbReference>
<evidence type="ECO:0000256" key="14">
    <source>
        <dbReference type="RuleBase" id="RU361185"/>
    </source>
</evidence>
<evidence type="ECO:0000256" key="3">
    <source>
        <dbReference type="ARBA" id="ARBA00004613"/>
    </source>
</evidence>
<dbReference type="GO" id="GO:0008422">
    <property type="term" value="F:beta-glucosidase activity"/>
    <property type="evidence" value="ECO:0007669"/>
    <property type="project" value="UniProtKB-EC"/>
</dbReference>
<keyword evidence="5" id="KW-0964">Secreted</keyword>
<name>A0AAD6MUQ9_9EURO</name>
<dbReference type="InterPro" id="IPR000322">
    <property type="entry name" value="Glyco_hydro_31_TIM"/>
</dbReference>
<dbReference type="SUPFAM" id="SSF49452">
    <property type="entry name" value="Starch-binding domain-like"/>
    <property type="match status" value="1"/>
</dbReference>
<evidence type="ECO:0000256" key="6">
    <source>
        <dbReference type="ARBA" id="ARBA00022729"/>
    </source>
</evidence>
<dbReference type="PROSITE" id="PS51166">
    <property type="entry name" value="CBM20"/>
    <property type="match status" value="1"/>
</dbReference>
<reference evidence="17" key="1">
    <citation type="journal article" date="2023" name="IMA Fungus">
        <title>Comparative genomic study of the Penicillium genus elucidates a diverse pangenome and 15 lateral gene transfer events.</title>
        <authorList>
            <person name="Petersen C."/>
            <person name="Sorensen T."/>
            <person name="Nielsen M.R."/>
            <person name="Sondergaard T.E."/>
            <person name="Sorensen J.L."/>
            <person name="Fitzpatrick D.A."/>
            <person name="Frisvad J.C."/>
            <person name="Nielsen K.L."/>
        </authorList>
    </citation>
    <scope>NUCLEOTIDE SEQUENCE</scope>
    <source>
        <strain evidence="17">IBT 17514</strain>
    </source>
</reference>
<dbReference type="CDD" id="cd06602">
    <property type="entry name" value="GH31_MGAM_SI_GAA"/>
    <property type="match status" value="1"/>
</dbReference>
<dbReference type="Pfam" id="PF00686">
    <property type="entry name" value="CBM_20"/>
    <property type="match status" value="1"/>
</dbReference>
<evidence type="ECO:0000256" key="12">
    <source>
        <dbReference type="ARBA" id="ARBA00023326"/>
    </source>
</evidence>
<dbReference type="Pfam" id="PF21365">
    <property type="entry name" value="Glyco_hydro_31_3rd"/>
    <property type="match status" value="1"/>
</dbReference>
<comment type="function">
    <text evidence="13">Glucosidase involved in the degradation of cellulosic biomass. Has both alpha- and beta-glucosidase activity.</text>
</comment>
<comment type="subcellular location">
    <subcellularLocation>
        <location evidence="3">Secreted</location>
    </subcellularLocation>
</comment>
<dbReference type="InterPro" id="IPR048395">
    <property type="entry name" value="Glyco_hydro_31_C"/>
</dbReference>
<dbReference type="SUPFAM" id="SSF74650">
    <property type="entry name" value="Galactose mutarotase-like"/>
    <property type="match status" value="1"/>
</dbReference>
<organism evidence="17 18">
    <name type="scientific">Penicillium malachiteum</name>
    <dbReference type="NCBI Taxonomy" id="1324776"/>
    <lineage>
        <taxon>Eukaryota</taxon>
        <taxon>Fungi</taxon>
        <taxon>Dikarya</taxon>
        <taxon>Ascomycota</taxon>
        <taxon>Pezizomycotina</taxon>
        <taxon>Eurotiomycetes</taxon>
        <taxon>Eurotiomycetidae</taxon>
        <taxon>Eurotiales</taxon>
        <taxon>Aspergillaceae</taxon>
        <taxon>Penicillium</taxon>
    </lineage>
</organism>
<comment type="catalytic activity">
    <reaction evidence="2">
        <text>Hydrolysis of terminal, non-reducing (1-&gt;4)-linked alpha-D-glucose residues with release of alpha-D-glucose.</text>
        <dbReference type="EC" id="3.2.1.20"/>
    </reaction>
</comment>
<evidence type="ECO:0000256" key="8">
    <source>
        <dbReference type="ARBA" id="ARBA00023180"/>
    </source>
</evidence>
<dbReference type="InterPro" id="IPR002044">
    <property type="entry name" value="CBM20"/>
</dbReference>
<evidence type="ECO:0000256" key="15">
    <source>
        <dbReference type="SAM" id="SignalP"/>
    </source>
</evidence>
<dbReference type="GO" id="GO:2001070">
    <property type="term" value="F:starch binding"/>
    <property type="evidence" value="ECO:0007669"/>
    <property type="project" value="InterPro"/>
</dbReference>
<dbReference type="Gene3D" id="3.20.20.80">
    <property type="entry name" value="Glycosidases"/>
    <property type="match status" value="2"/>
</dbReference>
<evidence type="ECO:0000256" key="2">
    <source>
        <dbReference type="ARBA" id="ARBA00001657"/>
    </source>
</evidence>
<evidence type="ECO:0000256" key="1">
    <source>
        <dbReference type="ARBA" id="ARBA00000448"/>
    </source>
</evidence>
<reference evidence="17" key="2">
    <citation type="submission" date="2023-01" db="EMBL/GenBank/DDBJ databases">
        <authorList>
            <person name="Petersen C."/>
        </authorList>
    </citation>
    <scope>NUCLEOTIDE SEQUENCE</scope>
    <source>
        <strain evidence="17">IBT 17514</strain>
    </source>
</reference>
<feature type="chain" id="PRO_5042099110" evidence="15">
    <location>
        <begin position="21"/>
        <end position="1010"/>
    </location>
</feature>
<protein>
    <submittedName>
        <fullName evidence="17">Alpha-glucosidase</fullName>
    </submittedName>
</protein>
<accession>A0AAD6MUQ9</accession>
<keyword evidence="7 14" id="KW-0378">Hydrolase</keyword>
<dbReference type="Proteomes" id="UP001215712">
    <property type="component" value="Unassembled WGS sequence"/>
</dbReference>
<evidence type="ECO:0000256" key="9">
    <source>
        <dbReference type="ARBA" id="ARBA00023277"/>
    </source>
</evidence>
<dbReference type="InterPro" id="IPR017853">
    <property type="entry name" value="GH"/>
</dbReference>
<evidence type="ECO:0000256" key="5">
    <source>
        <dbReference type="ARBA" id="ARBA00022525"/>
    </source>
</evidence>
<evidence type="ECO:0000256" key="10">
    <source>
        <dbReference type="ARBA" id="ARBA00023295"/>
    </source>
</evidence>
<evidence type="ECO:0000256" key="4">
    <source>
        <dbReference type="ARBA" id="ARBA00007806"/>
    </source>
</evidence>
<evidence type="ECO:0000256" key="7">
    <source>
        <dbReference type="ARBA" id="ARBA00022801"/>
    </source>
</evidence>
<dbReference type="GO" id="GO:0004558">
    <property type="term" value="F:alpha-1,4-glucosidase activity"/>
    <property type="evidence" value="ECO:0007669"/>
    <property type="project" value="UniProtKB-EC"/>
</dbReference>
<keyword evidence="10 14" id="KW-0326">Glycosidase</keyword>
<dbReference type="Pfam" id="PF01055">
    <property type="entry name" value="Glyco_hydro_31_2nd"/>
    <property type="match status" value="1"/>
</dbReference>
<dbReference type="Pfam" id="PF13802">
    <property type="entry name" value="Gal_mutarotas_2"/>
    <property type="match status" value="1"/>
</dbReference>
<evidence type="ECO:0000256" key="11">
    <source>
        <dbReference type="ARBA" id="ARBA00023316"/>
    </source>
</evidence>
<dbReference type="SMART" id="SM01065">
    <property type="entry name" value="CBM_2"/>
    <property type="match status" value="1"/>
</dbReference>
<keyword evidence="12" id="KW-0624">Polysaccharide degradation</keyword>
<dbReference type="PANTHER" id="PTHR22762:SF67">
    <property type="entry name" value="ALPHA_BETA-GLUCOSIDASE AGDC-RELATED"/>
    <property type="match status" value="1"/>
</dbReference>
<feature type="domain" description="CBM20" evidence="16">
    <location>
        <begin position="489"/>
        <end position="597"/>
    </location>
</feature>
<gene>
    <name evidence="17" type="ORF">N7493_007318</name>
</gene>
<evidence type="ECO:0000313" key="18">
    <source>
        <dbReference type="Proteomes" id="UP001215712"/>
    </source>
</evidence>
<dbReference type="InterPro" id="IPR013780">
    <property type="entry name" value="Glyco_hydro_b"/>
</dbReference>